<evidence type="ECO:0000256" key="11">
    <source>
        <dbReference type="ARBA" id="ARBA00023306"/>
    </source>
</evidence>
<evidence type="ECO:0000256" key="9">
    <source>
        <dbReference type="ARBA" id="ARBA00022960"/>
    </source>
</evidence>
<proteinExistence type="inferred from homology"/>
<evidence type="ECO:0000256" key="5">
    <source>
        <dbReference type="ARBA" id="ARBA00022598"/>
    </source>
</evidence>
<dbReference type="InterPro" id="IPR036565">
    <property type="entry name" value="Mur-like_cat_sf"/>
</dbReference>
<dbReference type="Gene3D" id="3.40.1190.10">
    <property type="entry name" value="Mur-like, catalytic domain"/>
    <property type="match status" value="1"/>
</dbReference>
<evidence type="ECO:0000256" key="1">
    <source>
        <dbReference type="ARBA" id="ARBA00004496"/>
    </source>
</evidence>
<dbReference type="Proteomes" id="UP001209666">
    <property type="component" value="Unassembled WGS sequence"/>
</dbReference>
<dbReference type="PANTHER" id="PTHR43445">
    <property type="entry name" value="UDP-N-ACETYLMURAMATE--L-ALANINE LIGASE-RELATED"/>
    <property type="match status" value="1"/>
</dbReference>
<feature type="binding site" evidence="14">
    <location>
        <begin position="118"/>
        <end position="124"/>
    </location>
    <ligand>
        <name>ATP</name>
        <dbReference type="ChEBI" id="CHEBI:30616"/>
    </ligand>
</feature>
<keyword evidence="19" id="KW-1185">Reference proteome</keyword>
<dbReference type="EMBL" id="JAOQKI010000003">
    <property type="protein sequence ID" value="MCU6716190.1"/>
    <property type="molecule type" value="Genomic_DNA"/>
</dbReference>
<evidence type="ECO:0000256" key="14">
    <source>
        <dbReference type="HAMAP-Rule" id="MF_00046"/>
    </source>
</evidence>
<keyword evidence="11 14" id="KW-0131">Cell cycle</keyword>
<dbReference type="InterPro" id="IPR004101">
    <property type="entry name" value="Mur_ligase_C"/>
</dbReference>
<keyword evidence="5 14" id="KW-0436">Ligase</keyword>
<evidence type="ECO:0000256" key="3">
    <source>
        <dbReference type="ARBA" id="ARBA00012211"/>
    </source>
</evidence>
<evidence type="ECO:0000256" key="13">
    <source>
        <dbReference type="ARBA" id="ARBA00047833"/>
    </source>
</evidence>
<name>A0ABT2SBC9_9FIRM</name>
<dbReference type="InterPro" id="IPR013221">
    <property type="entry name" value="Mur_ligase_cen"/>
</dbReference>
<comment type="subcellular location">
    <subcellularLocation>
        <location evidence="1 14">Cytoplasm</location>
    </subcellularLocation>
</comment>
<organism evidence="18 19">
    <name type="scientific">Roseburia amylophila</name>
    <dbReference type="NCBI Taxonomy" id="2981794"/>
    <lineage>
        <taxon>Bacteria</taxon>
        <taxon>Bacillati</taxon>
        <taxon>Bacillota</taxon>
        <taxon>Clostridia</taxon>
        <taxon>Lachnospirales</taxon>
        <taxon>Lachnospiraceae</taxon>
        <taxon>Roseburia</taxon>
    </lineage>
</organism>
<reference evidence="18 19" key="1">
    <citation type="journal article" date="2021" name="ISME Commun">
        <title>Automated analysis of genomic sequences facilitates high-throughput and comprehensive description of bacteria.</title>
        <authorList>
            <person name="Hitch T.C.A."/>
        </authorList>
    </citation>
    <scope>NUCLEOTIDE SEQUENCE [LARGE SCALE GENOMIC DNA]</scope>
    <source>
        <strain evidence="18 19">Sanger_19</strain>
    </source>
</reference>
<dbReference type="GO" id="GO:0016779">
    <property type="term" value="F:nucleotidyltransferase activity"/>
    <property type="evidence" value="ECO:0007669"/>
    <property type="project" value="UniProtKB-KW"/>
</dbReference>
<dbReference type="Pfam" id="PF02875">
    <property type="entry name" value="Mur_ligase_C"/>
    <property type="match status" value="1"/>
</dbReference>
<dbReference type="Gene3D" id="3.90.190.20">
    <property type="entry name" value="Mur ligase, C-terminal domain"/>
    <property type="match status" value="1"/>
</dbReference>
<evidence type="ECO:0000256" key="10">
    <source>
        <dbReference type="ARBA" id="ARBA00022984"/>
    </source>
</evidence>
<keyword evidence="6 14" id="KW-0132">Cell division</keyword>
<keyword evidence="10 14" id="KW-0573">Peptidoglycan synthesis</keyword>
<keyword evidence="18" id="KW-0808">Transferase</keyword>
<keyword evidence="9 14" id="KW-0133">Cell shape</keyword>
<gene>
    <name evidence="14 18" type="primary">murC</name>
    <name evidence="18" type="ORF">OCV43_02715</name>
</gene>
<evidence type="ECO:0000256" key="6">
    <source>
        <dbReference type="ARBA" id="ARBA00022618"/>
    </source>
</evidence>
<comment type="similarity">
    <text evidence="14">Belongs to the MurCDEF family.</text>
</comment>
<evidence type="ECO:0000259" key="16">
    <source>
        <dbReference type="Pfam" id="PF02875"/>
    </source>
</evidence>
<dbReference type="RefSeq" id="WP_262623356.1">
    <property type="nucleotide sequence ID" value="NZ_JAOQKI010000003.1"/>
</dbReference>
<dbReference type="Pfam" id="PF01225">
    <property type="entry name" value="Mur_ligase"/>
    <property type="match status" value="1"/>
</dbReference>
<sequence>MYSLNFEEPIHVHFIGIGGISMSGLAEILLEEGFTISGSDAKQSALTDSLAQKGATIYIGQKASNLSIRPALVVYTAAIREDNEEFKAAVDAGIPMLSRAELLGQIMDNYEKSIAVAGTHGKTTTTSMISQILLVAKADPTISVGGILEAIGGNIRVGGSEVFITEACEYTNSFLHFHPKYSIITSVEAEHLDFFKDIDDIRRSFHEFAGNTAPDGVLIINGQIAALDQITNNLSCSVTTYGLCENDDFYAKNITYNDHACGTYTLMHKTEDLGTVSLSVPGRHNVSNSLAAIALCLNLGLPLDVIKKGLLQFGGTKRRFEYKGTKNGITVIDDYAHHPTEVAATLTAARNYPHGRIICVFQPHTYSRTKAFLSDFARVLSMADIVVLADIYAAREKNTIGISSKDLLAELQKNGQESYYFPSFDEIEKFLSEKCINNDLLITMGAGDVYLIGEHLLQQ</sequence>
<dbReference type="NCBIfam" id="TIGR01082">
    <property type="entry name" value="murC"/>
    <property type="match status" value="1"/>
</dbReference>
<dbReference type="PANTHER" id="PTHR43445:SF3">
    <property type="entry name" value="UDP-N-ACETYLMURAMATE--L-ALANINE LIGASE"/>
    <property type="match status" value="1"/>
</dbReference>
<evidence type="ECO:0000256" key="4">
    <source>
        <dbReference type="ARBA" id="ARBA00022490"/>
    </source>
</evidence>
<comment type="pathway">
    <text evidence="2 14">Cell wall biogenesis; peptidoglycan biosynthesis.</text>
</comment>
<keyword evidence="4 14" id="KW-0963">Cytoplasm</keyword>
<comment type="catalytic activity">
    <reaction evidence="13 14">
        <text>UDP-N-acetyl-alpha-D-muramate + L-alanine + ATP = UDP-N-acetyl-alpha-D-muramoyl-L-alanine + ADP + phosphate + H(+)</text>
        <dbReference type="Rhea" id="RHEA:23372"/>
        <dbReference type="ChEBI" id="CHEBI:15378"/>
        <dbReference type="ChEBI" id="CHEBI:30616"/>
        <dbReference type="ChEBI" id="CHEBI:43474"/>
        <dbReference type="ChEBI" id="CHEBI:57972"/>
        <dbReference type="ChEBI" id="CHEBI:70757"/>
        <dbReference type="ChEBI" id="CHEBI:83898"/>
        <dbReference type="ChEBI" id="CHEBI:456216"/>
        <dbReference type="EC" id="6.3.2.8"/>
    </reaction>
</comment>
<evidence type="ECO:0000259" key="15">
    <source>
        <dbReference type="Pfam" id="PF01225"/>
    </source>
</evidence>
<evidence type="ECO:0000256" key="2">
    <source>
        <dbReference type="ARBA" id="ARBA00004752"/>
    </source>
</evidence>
<evidence type="ECO:0000256" key="12">
    <source>
        <dbReference type="ARBA" id="ARBA00023316"/>
    </source>
</evidence>
<feature type="domain" description="Mur ligase C-terminal" evidence="16">
    <location>
        <begin position="318"/>
        <end position="447"/>
    </location>
</feature>
<dbReference type="EC" id="6.3.2.8" evidence="3 14"/>
<feature type="domain" description="Mur ligase N-terminal catalytic" evidence="15">
    <location>
        <begin position="11"/>
        <end position="110"/>
    </location>
</feature>
<keyword evidence="8 14" id="KW-0067">ATP-binding</keyword>
<protein>
    <recommendedName>
        <fullName evidence="3 14">UDP-N-acetylmuramate--L-alanine ligase</fullName>
        <ecNumber evidence="3 14">6.3.2.8</ecNumber>
    </recommendedName>
    <alternativeName>
        <fullName evidence="14">UDP-N-acetylmuramoyl-L-alanine synthetase</fullName>
    </alternativeName>
</protein>
<dbReference type="Pfam" id="PF08245">
    <property type="entry name" value="Mur_ligase_M"/>
    <property type="match status" value="1"/>
</dbReference>
<evidence type="ECO:0000313" key="19">
    <source>
        <dbReference type="Proteomes" id="UP001209666"/>
    </source>
</evidence>
<accession>A0ABT2SBC9</accession>
<dbReference type="InterPro" id="IPR036615">
    <property type="entry name" value="Mur_ligase_C_dom_sf"/>
</dbReference>
<comment type="caution">
    <text evidence="18">The sequence shown here is derived from an EMBL/GenBank/DDBJ whole genome shotgun (WGS) entry which is preliminary data.</text>
</comment>
<dbReference type="InterPro" id="IPR000713">
    <property type="entry name" value="Mur_ligase_N"/>
</dbReference>
<dbReference type="InterPro" id="IPR005758">
    <property type="entry name" value="UDP-N-AcMur_Ala_ligase_MurC"/>
</dbReference>
<dbReference type="SUPFAM" id="SSF51984">
    <property type="entry name" value="MurCD N-terminal domain"/>
    <property type="match status" value="1"/>
</dbReference>
<evidence type="ECO:0000313" key="18">
    <source>
        <dbReference type="EMBL" id="MCU6716190.1"/>
    </source>
</evidence>
<feature type="domain" description="Mur ligase central" evidence="17">
    <location>
        <begin position="116"/>
        <end position="295"/>
    </location>
</feature>
<dbReference type="InterPro" id="IPR050061">
    <property type="entry name" value="MurCDEF_pg_biosynth"/>
</dbReference>
<keyword evidence="12 14" id="KW-0961">Cell wall biogenesis/degradation</keyword>
<keyword evidence="18" id="KW-0548">Nucleotidyltransferase</keyword>
<dbReference type="SUPFAM" id="SSF53244">
    <property type="entry name" value="MurD-like peptide ligases, peptide-binding domain"/>
    <property type="match status" value="1"/>
</dbReference>
<evidence type="ECO:0000259" key="17">
    <source>
        <dbReference type="Pfam" id="PF08245"/>
    </source>
</evidence>
<evidence type="ECO:0000256" key="7">
    <source>
        <dbReference type="ARBA" id="ARBA00022741"/>
    </source>
</evidence>
<evidence type="ECO:0000256" key="8">
    <source>
        <dbReference type="ARBA" id="ARBA00022840"/>
    </source>
</evidence>
<comment type="function">
    <text evidence="14">Cell wall formation.</text>
</comment>
<dbReference type="SUPFAM" id="SSF53623">
    <property type="entry name" value="MurD-like peptide ligases, catalytic domain"/>
    <property type="match status" value="1"/>
</dbReference>
<keyword evidence="7 14" id="KW-0547">Nucleotide-binding</keyword>
<dbReference type="Gene3D" id="3.40.50.720">
    <property type="entry name" value="NAD(P)-binding Rossmann-like Domain"/>
    <property type="match status" value="1"/>
</dbReference>
<dbReference type="HAMAP" id="MF_00046">
    <property type="entry name" value="MurC"/>
    <property type="match status" value="1"/>
</dbReference>
<dbReference type="GO" id="GO:0008763">
    <property type="term" value="F:UDP-N-acetylmuramate-L-alanine ligase activity"/>
    <property type="evidence" value="ECO:0007669"/>
    <property type="project" value="UniProtKB-EC"/>
</dbReference>